<dbReference type="Proteomes" id="UP001457282">
    <property type="component" value="Unassembled WGS sequence"/>
</dbReference>
<accession>A0AAW1X5L4</accession>
<sequence>MDSEIESIEKNGTWILTDLPAGAKKIGVKWVYKTKLNKHGEIEKYKAHLVAKGYVQEYEIDYSEVFAPVARMDTVRMILALAAQRSWVVYQLDVKSTFLQGELAEDIYVEQPKGYVQKGAADKVYKLKKALYGLKQAPRAWFSRIEAYFLREGFERCHSDQTLFIKTNNGGNILIVSLYVDDLIYTGDNMVMIEEFKKSMMREFEMSNLGKMKYFLGIEVLQLSDGIFIDQKKYAMDVLKRFGMEGSNAVLNPIVPGFKISKDETGVEVDATFYKQIVGSLMYLTATRPDLMYAVSLISRYMSQPTELHHMAAKRILRYVQGTVNFGILYKKEGNRDLAAFTDSDYAGCLEDRKSTSGYAFLLSSGAVAWSSKKQPIVTLSTTEAEFVAAAVCACQAVWMRRILEKLGHTQDGCTTVMYDNSSTIKL</sequence>
<reference evidence="2 3" key="1">
    <citation type="journal article" date="2023" name="G3 (Bethesda)">
        <title>A chromosome-length genome assembly and annotation of blackberry (Rubus argutus, cv. 'Hillquist').</title>
        <authorList>
            <person name="Bruna T."/>
            <person name="Aryal R."/>
            <person name="Dudchenko O."/>
            <person name="Sargent D.J."/>
            <person name="Mead D."/>
            <person name="Buti M."/>
            <person name="Cavallini A."/>
            <person name="Hytonen T."/>
            <person name="Andres J."/>
            <person name="Pham M."/>
            <person name="Weisz D."/>
            <person name="Mascagni F."/>
            <person name="Usai G."/>
            <person name="Natali L."/>
            <person name="Bassil N."/>
            <person name="Fernandez G.E."/>
            <person name="Lomsadze A."/>
            <person name="Armour M."/>
            <person name="Olukolu B."/>
            <person name="Poorten T."/>
            <person name="Britton C."/>
            <person name="Davik J."/>
            <person name="Ashrafi H."/>
            <person name="Aiden E.L."/>
            <person name="Borodovsky M."/>
            <person name="Worthington M."/>
        </authorList>
    </citation>
    <scope>NUCLEOTIDE SEQUENCE [LARGE SCALE GENOMIC DNA]</scope>
    <source>
        <strain evidence="2">PI 553951</strain>
    </source>
</reference>
<dbReference type="EMBL" id="JBEDUW010000004">
    <property type="protein sequence ID" value="KAK9931774.1"/>
    <property type="molecule type" value="Genomic_DNA"/>
</dbReference>
<dbReference type="SUPFAM" id="SSF56672">
    <property type="entry name" value="DNA/RNA polymerases"/>
    <property type="match status" value="1"/>
</dbReference>
<proteinExistence type="predicted"/>
<dbReference type="InterPro" id="IPR013103">
    <property type="entry name" value="RVT_2"/>
</dbReference>
<organism evidence="2 3">
    <name type="scientific">Rubus argutus</name>
    <name type="common">Southern blackberry</name>
    <dbReference type="NCBI Taxonomy" id="59490"/>
    <lineage>
        <taxon>Eukaryota</taxon>
        <taxon>Viridiplantae</taxon>
        <taxon>Streptophyta</taxon>
        <taxon>Embryophyta</taxon>
        <taxon>Tracheophyta</taxon>
        <taxon>Spermatophyta</taxon>
        <taxon>Magnoliopsida</taxon>
        <taxon>eudicotyledons</taxon>
        <taxon>Gunneridae</taxon>
        <taxon>Pentapetalae</taxon>
        <taxon>rosids</taxon>
        <taxon>fabids</taxon>
        <taxon>Rosales</taxon>
        <taxon>Rosaceae</taxon>
        <taxon>Rosoideae</taxon>
        <taxon>Rosoideae incertae sedis</taxon>
        <taxon>Rubus</taxon>
    </lineage>
</organism>
<dbReference type="AlphaFoldDB" id="A0AAW1X5L4"/>
<name>A0AAW1X5L4_RUBAR</name>
<protein>
    <recommendedName>
        <fullName evidence="1">Reverse transcriptase Ty1/copia-type domain-containing protein</fullName>
    </recommendedName>
</protein>
<dbReference type="Pfam" id="PF07727">
    <property type="entry name" value="RVT_2"/>
    <property type="match status" value="1"/>
</dbReference>
<keyword evidence="3" id="KW-1185">Reference proteome</keyword>
<dbReference type="PANTHER" id="PTHR11439:SF517">
    <property type="entry name" value="CYSTEINE-RICH RLK (RECEPTOR-LIKE PROTEIN KINASE) 8"/>
    <property type="match status" value="1"/>
</dbReference>
<feature type="domain" description="Reverse transcriptase Ty1/copia-type" evidence="1">
    <location>
        <begin position="11"/>
        <end position="255"/>
    </location>
</feature>
<dbReference type="PANTHER" id="PTHR11439">
    <property type="entry name" value="GAG-POL-RELATED RETROTRANSPOSON"/>
    <property type="match status" value="1"/>
</dbReference>
<dbReference type="InterPro" id="IPR043502">
    <property type="entry name" value="DNA/RNA_pol_sf"/>
</dbReference>
<gene>
    <name evidence="2" type="ORF">M0R45_019038</name>
</gene>
<evidence type="ECO:0000313" key="3">
    <source>
        <dbReference type="Proteomes" id="UP001457282"/>
    </source>
</evidence>
<comment type="caution">
    <text evidence="2">The sequence shown here is derived from an EMBL/GenBank/DDBJ whole genome shotgun (WGS) entry which is preliminary data.</text>
</comment>
<evidence type="ECO:0000313" key="2">
    <source>
        <dbReference type="EMBL" id="KAK9931774.1"/>
    </source>
</evidence>
<dbReference type="CDD" id="cd09272">
    <property type="entry name" value="RNase_HI_RT_Ty1"/>
    <property type="match status" value="1"/>
</dbReference>
<evidence type="ECO:0000259" key="1">
    <source>
        <dbReference type="Pfam" id="PF07727"/>
    </source>
</evidence>